<dbReference type="OrthoDB" id="10264585at2759"/>
<keyword evidence="8" id="KW-0175">Coiled coil</keyword>
<dbReference type="InterPro" id="IPR044103">
    <property type="entry name" value="GAT_LSB5"/>
</dbReference>
<dbReference type="GO" id="GO:0006434">
    <property type="term" value="P:seryl-tRNA aminoacylation"/>
    <property type="evidence" value="ECO:0007669"/>
    <property type="project" value="InterPro"/>
</dbReference>
<dbReference type="NCBIfam" id="TIGR00414">
    <property type="entry name" value="serS"/>
    <property type="match status" value="1"/>
</dbReference>
<dbReference type="Pfam" id="PF00067">
    <property type="entry name" value="p450"/>
    <property type="match status" value="1"/>
</dbReference>
<dbReference type="GO" id="GO:0004828">
    <property type="term" value="F:serine-tRNA ligase activity"/>
    <property type="evidence" value="ECO:0007669"/>
    <property type="project" value="UniProtKB-EC"/>
</dbReference>
<evidence type="ECO:0000256" key="7">
    <source>
        <dbReference type="ARBA" id="ARBA00034892"/>
    </source>
</evidence>
<dbReference type="CDD" id="cd14232">
    <property type="entry name" value="GAT_LSB5"/>
    <property type="match status" value="1"/>
</dbReference>
<dbReference type="PRINTS" id="PR00981">
    <property type="entry name" value="TRNASYNTHSER"/>
</dbReference>
<evidence type="ECO:0000256" key="3">
    <source>
        <dbReference type="ARBA" id="ARBA00022741"/>
    </source>
</evidence>
<dbReference type="Gene3D" id="1.25.40.90">
    <property type="match status" value="1"/>
</dbReference>
<evidence type="ECO:0000259" key="10">
    <source>
        <dbReference type="PROSITE" id="PS50179"/>
    </source>
</evidence>
<dbReference type="CDD" id="cd16980">
    <property type="entry name" value="VHS_Lsb5"/>
    <property type="match status" value="1"/>
</dbReference>
<feature type="compositionally biased region" description="Basic residues" evidence="9">
    <location>
        <begin position="872"/>
        <end position="883"/>
    </location>
</feature>
<feature type="compositionally biased region" description="Basic and acidic residues" evidence="9">
    <location>
        <begin position="840"/>
        <end position="871"/>
    </location>
</feature>
<evidence type="ECO:0000259" key="11">
    <source>
        <dbReference type="PROSITE" id="PS50862"/>
    </source>
</evidence>
<dbReference type="InterPro" id="IPR015866">
    <property type="entry name" value="Ser-tRNA-synth_1_N"/>
</dbReference>
<gene>
    <name evidence="12" type="ORF">BD311DRAFT_773822</name>
</gene>
<dbReference type="InterPro" id="IPR036396">
    <property type="entry name" value="Cyt_P450_sf"/>
</dbReference>
<dbReference type="InterPro" id="IPR002014">
    <property type="entry name" value="VHS_dom"/>
</dbReference>
<dbReference type="GO" id="GO:0043130">
    <property type="term" value="F:ubiquitin binding"/>
    <property type="evidence" value="ECO:0007669"/>
    <property type="project" value="InterPro"/>
</dbReference>
<dbReference type="InterPro" id="IPR010978">
    <property type="entry name" value="tRNA-bd_arm"/>
</dbReference>
<dbReference type="Gene3D" id="1.20.58.160">
    <property type="match status" value="1"/>
</dbReference>
<dbReference type="GO" id="GO:0005524">
    <property type="term" value="F:ATP binding"/>
    <property type="evidence" value="ECO:0007669"/>
    <property type="project" value="UniProtKB-KW"/>
</dbReference>
<dbReference type="PROSITE" id="PS50862">
    <property type="entry name" value="AA_TRNA_LIGASE_II"/>
    <property type="match status" value="1"/>
</dbReference>
<feature type="compositionally biased region" description="Polar residues" evidence="9">
    <location>
        <begin position="1016"/>
        <end position="1040"/>
    </location>
</feature>
<dbReference type="GO" id="GO:0016705">
    <property type="term" value="F:oxidoreductase activity, acting on paired donors, with incorporation or reduction of molecular oxygen"/>
    <property type="evidence" value="ECO:0007669"/>
    <property type="project" value="InterPro"/>
</dbReference>
<feature type="compositionally biased region" description="Basic and acidic residues" evidence="9">
    <location>
        <begin position="1073"/>
        <end position="1082"/>
    </location>
</feature>
<dbReference type="EC" id="6.1.1.11" evidence="1"/>
<feature type="domain" description="VHS" evidence="10">
    <location>
        <begin position="684"/>
        <end position="806"/>
    </location>
</feature>
<evidence type="ECO:0000256" key="6">
    <source>
        <dbReference type="ARBA" id="ARBA00031113"/>
    </source>
</evidence>
<dbReference type="GO" id="GO:0006897">
    <property type="term" value="P:endocytosis"/>
    <property type="evidence" value="ECO:0007669"/>
    <property type="project" value="InterPro"/>
</dbReference>
<dbReference type="EMBL" id="ML143388">
    <property type="protein sequence ID" value="TBU34782.1"/>
    <property type="molecule type" value="Genomic_DNA"/>
</dbReference>
<dbReference type="InterPro" id="IPR002317">
    <property type="entry name" value="Ser-tRNA-ligase_type_1"/>
</dbReference>
<sequence>MIVSNPKDVPLLSSAIQETLRYSSSTFSMRHVTAPVQVGGYELRPGDKVICVTRQTHLDEDIYPRANELDIRRYLDPPRPVKDGKPVPNHFMAFGGGVSMCEGRSTRAVRLVRNSAGSGWDWVSCTPTETWIYASTRWMHNACLRRSCCLSLRAYSTGPDRAATSTSLPKPRLDYRDISENVVFKSHNAFNRKAPLPVGAVQTVARLYEEQKDLSQTLNAKRHARSVFGERIRTLAQDPQKKQAVLDEAKALKAEISELEDRVAQLEDELHTLSLAIPNDTHPEVPIGPESVAVTLSTHGPEPIPASPARDHVSICRALDILDLEAGATVTGSSWYYLKNEGALLELALTNYALSIALKYGYMPVTTPDVVRADIARRCGFQPRDPVDGAASQMYHLAHTADPAALPSHGHPELVLAGTAEIPLAGMFANRILSASELPAKVVGLGHAFRAEAGARGVDTRGLYRVHQFTKLELFVVSGEESSGAVMEEMRKMQAEIFEGLGLSFRVLEMPTEELGASAYRKYDAEAWMPGRGGWGEISSTSNCTDYQARRLHIRYRRQTPPSTDGSSHPAEQAQAAVPFAHTLNGTAAAVPRLIVALVENGAVFDGSGTVVGLKLPRALQPFWVGGNPRGLVQWDIPGGAPAPAPSSFPPTSICTMTSLYKQAYSAFVNEKPRSSITEWVEILTSSNYDAEAYDGIPEIVESINIQATGPAEASRAIRKKIKHGDPHAQYRALHILKALVENGGPKIQSSFNDHMLIDAIKHLAADPATDSKVKKKLTAVLAGWRRQFADDPSMQYVAKLYDQCKMAQADRISADKRAIEQVNAGIGVDPDYIERERKRKEAEARKKKEEEKRKAKEEKEKRRREEEERRRKASQPKTKRKPFNFEQEKPQILTAIANASQAASNLVNAMTLVNPQQESYESSTRVQECLVNVKQARKQIVRYIQLVENEDMIGVLIETNDRIIAAIENYDLLTKPDTTEAQVKEIQEGLAAAKLSTGELAKLQDKQRAAINRSIGRSGTSSMGPGSGDESPTSPSSPSYVHPDLQDLQFGALGSEQRGLPPPIRPTSARRSSSENDDTYRRGSLSDYSDYQSSDEDTHNRAGPSSSAQPRRGYVDVSDDDSSHDVRRDPKQSLLRDTEDPFADPFAD</sequence>
<protein>
    <recommendedName>
        <fullName evidence="1">serine--tRNA ligase</fullName>
        <ecNumber evidence="1">6.1.1.11</ecNumber>
    </recommendedName>
    <alternativeName>
        <fullName evidence="6">Seryl-tRNA synthetase</fullName>
    </alternativeName>
    <alternativeName>
        <fullName evidence="7">Seryl-tRNA(Ser) synthetase</fullName>
    </alternativeName>
</protein>
<evidence type="ECO:0000256" key="4">
    <source>
        <dbReference type="ARBA" id="ARBA00022840"/>
    </source>
</evidence>
<evidence type="ECO:0000256" key="1">
    <source>
        <dbReference type="ARBA" id="ARBA00012840"/>
    </source>
</evidence>
<dbReference type="InterPro" id="IPR006195">
    <property type="entry name" value="aa-tRNA-synth_II"/>
</dbReference>
<reference evidence="12" key="1">
    <citation type="submission" date="2019-01" db="EMBL/GenBank/DDBJ databases">
        <title>Draft genome sequences of three monokaryotic isolates of the white-rot basidiomycete fungus Dichomitus squalens.</title>
        <authorList>
            <consortium name="DOE Joint Genome Institute"/>
            <person name="Lopez S.C."/>
            <person name="Andreopoulos B."/>
            <person name="Pangilinan J."/>
            <person name="Lipzen A."/>
            <person name="Riley R."/>
            <person name="Ahrendt S."/>
            <person name="Ng V."/>
            <person name="Barry K."/>
            <person name="Daum C."/>
            <person name="Grigoriev I.V."/>
            <person name="Hilden K.S."/>
            <person name="Makela M.R."/>
            <person name="de Vries R.P."/>
        </authorList>
    </citation>
    <scope>NUCLEOTIDE SEQUENCE [LARGE SCALE GENOMIC DNA]</scope>
    <source>
        <strain evidence="12">OM18370.1</strain>
    </source>
</reference>
<dbReference type="InterPro" id="IPR038425">
    <property type="entry name" value="GAT_sf"/>
</dbReference>
<dbReference type="GO" id="GO:0020037">
    <property type="term" value="F:heme binding"/>
    <property type="evidence" value="ECO:0007669"/>
    <property type="project" value="InterPro"/>
</dbReference>
<dbReference type="GO" id="GO:0007034">
    <property type="term" value="P:vacuolar transport"/>
    <property type="evidence" value="ECO:0007669"/>
    <property type="project" value="UniProtKB-ARBA"/>
</dbReference>
<dbReference type="SUPFAM" id="SSF55681">
    <property type="entry name" value="Class II aaRS and biotin synthetases"/>
    <property type="match status" value="1"/>
</dbReference>
<feature type="region of interest" description="Disordered" evidence="9">
    <location>
        <begin position="840"/>
        <end position="888"/>
    </location>
</feature>
<dbReference type="SUPFAM" id="SSF46589">
    <property type="entry name" value="tRNA-binding arm"/>
    <property type="match status" value="1"/>
</dbReference>
<dbReference type="Proteomes" id="UP000292957">
    <property type="component" value="Unassembled WGS sequence"/>
</dbReference>
<feature type="region of interest" description="Disordered" evidence="9">
    <location>
        <begin position="1014"/>
        <end position="1149"/>
    </location>
</feature>
<accession>A0A4Q9N660</accession>
<dbReference type="GO" id="GO:0007015">
    <property type="term" value="P:actin filament organization"/>
    <property type="evidence" value="ECO:0007669"/>
    <property type="project" value="InterPro"/>
</dbReference>
<feature type="domain" description="Aminoacyl-transfer RNA synthetases class-II family profile" evidence="11">
    <location>
        <begin position="359"/>
        <end position="622"/>
    </location>
</feature>
<dbReference type="InterPro" id="IPR002314">
    <property type="entry name" value="aa-tRNA-synt_IIb"/>
</dbReference>
<dbReference type="GO" id="GO:0004497">
    <property type="term" value="F:monooxygenase activity"/>
    <property type="evidence" value="ECO:0007669"/>
    <property type="project" value="InterPro"/>
</dbReference>
<proteinExistence type="predicted"/>
<dbReference type="GO" id="GO:0035091">
    <property type="term" value="F:phosphatidylinositol binding"/>
    <property type="evidence" value="ECO:0007669"/>
    <property type="project" value="InterPro"/>
</dbReference>
<dbReference type="SUPFAM" id="SSF48264">
    <property type="entry name" value="Cytochrome P450"/>
    <property type="match status" value="1"/>
</dbReference>
<dbReference type="AlphaFoldDB" id="A0A4Q9N660"/>
<dbReference type="Pfam" id="PF00587">
    <property type="entry name" value="tRNA-synt_2b"/>
    <property type="match status" value="1"/>
</dbReference>
<dbReference type="SUPFAM" id="SSF48464">
    <property type="entry name" value="ENTH/VHS domain"/>
    <property type="match status" value="1"/>
</dbReference>
<dbReference type="InterPro" id="IPR008942">
    <property type="entry name" value="ENTH_VHS"/>
</dbReference>
<organism evidence="12">
    <name type="scientific">Dichomitus squalens</name>
    <dbReference type="NCBI Taxonomy" id="114155"/>
    <lineage>
        <taxon>Eukaryota</taxon>
        <taxon>Fungi</taxon>
        <taxon>Dikarya</taxon>
        <taxon>Basidiomycota</taxon>
        <taxon>Agaricomycotina</taxon>
        <taxon>Agaricomycetes</taxon>
        <taxon>Polyporales</taxon>
        <taxon>Polyporaceae</taxon>
        <taxon>Dichomitus</taxon>
    </lineage>
</organism>
<keyword evidence="5 12" id="KW-0030">Aminoacyl-tRNA synthetase</keyword>
<evidence type="ECO:0000256" key="5">
    <source>
        <dbReference type="ARBA" id="ARBA00023146"/>
    </source>
</evidence>
<keyword evidence="3" id="KW-0547">Nucleotide-binding</keyword>
<evidence type="ECO:0000313" key="12">
    <source>
        <dbReference type="EMBL" id="TBU34782.1"/>
    </source>
</evidence>
<feature type="compositionally biased region" description="Basic and acidic residues" evidence="9">
    <location>
        <begin position="1122"/>
        <end position="1140"/>
    </location>
</feature>
<name>A0A4Q9N660_9APHY</name>
<feature type="coiled-coil region" evidence="8">
    <location>
        <begin position="242"/>
        <end position="276"/>
    </location>
</feature>
<evidence type="ECO:0000256" key="8">
    <source>
        <dbReference type="SAM" id="Coils"/>
    </source>
</evidence>
<keyword evidence="4" id="KW-0067">ATP-binding</keyword>
<dbReference type="UniPathway" id="UPA00906">
    <property type="reaction ID" value="UER00895"/>
</dbReference>
<dbReference type="InterPro" id="IPR042103">
    <property type="entry name" value="SerRS_1_N_sf"/>
</dbReference>
<evidence type="ECO:0000256" key="9">
    <source>
        <dbReference type="SAM" id="MobiDB-lite"/>
    </source>
</evidence>
<dbReference type="Gene3D" id="3.30.930.10">
    <property type="entry name" value="Bira Bifunctional Protein, Domain 2"/>
    <property type="match status" value="1"/>
</dbReference>
<dbReference type="Pfam" id="PF00790">
    <property type="entry name" value="VHS"/>
    <property type="match status" value="1"/>
</dbReference>
<dbReference type="InterPro" id="IPR001128">
    <property type="entry name" value="Cyt_P450"/>
</dbReference>
<dbReference type="SMART" id="SM00288">
    <property type="entry name" value="VHS"/>
    <property type="match status" value="1"/>
</dbReference>
<dbReference type="SUPFAM" id="SSF89009">
    <property type="entry name" value="GAT-like domain"/>
    <property type="match status" value="1"/>
</dbReference>
<dbReference type="GO" id="GO:0005506">
    <property type="term" value="F:iron ion binding"/>
    <property type="evidence" value="ECO:0007669"/>
    <property type="project" value="InterPro"/>
</dbReference>
<evidence type="ECO:0000256" key="2">
    <source>
        <dbReference type="ARBA" id="ARBA00022598"/>
    </source>
</evidence>
<dbReference type="Gene3D" id="1.10.630.10">
    <property type="entry name" value="Cytochrome P450"/>
    <property type="match status" value="1"/>
</dbReference>
<dbReference type="Gene3D" id="1.10.287.40">
    <property type="entry name" value="Serine-tRNA synthetase, tRNA binding domain"/>
    <property type="match status" value="1"/>
</dbReference>
<dbReference type="PROSITE" id="PS50179">
    <property type="entry name" value="VHS"/>
    <property type="match status" value="1"/>
</dbReference>
<keyword evidence="2" id="KW-0436">Ligase</keyword>
<dbReference type="PANTHER" id="PTHR11778">
    <property type="entry name" value="SERYL-TRNA SYNTHETASE"/>
    <property type="match status" value="1"/>
</dbReference>
<dbReference type="InterPro" id="IPR045864">
    <property type="entry name" value="aa-tRNA-synth_II/BPL/LPL"/>
</dbReference>
<dbReference type="Pfam" id="PF02403">
    <property type="entry name" value="Seryl_tRNA_N"/>
    <property type="match status" value="1"/>
</dbReference>